<dbReference type="STRING" id="579105.SAMN04488096_1263"/>
<evidence type="ECO:0000313" key="1">
    <source>
        <dbReference type="EMBL" id="SHJ26468.1"/>
    </source>
</evidence>
<dbReference type="EMBL" id="FQYY01000026">
    <property type="protein sequence ID" value="SHJ26468.1"/>
    <property type="molecule type" value="Genomic_DNA"/>
</dbReference>
<evidence type="ECO:0000313" key="2">
    <source>
        <dbReference type="Proteomes" id="UP000184225"/>
    </source>
</evidence>
<gene>
    <name evidence="1" type="ORF">SAMN04488096_1263</name>
</gene>
<keyword evidence="2" id="KW-1185">Reference proteome</keyword>
<dbReference type="Proteomes" id="UP000184225">
    <property type="component" value="Unassembled WGS sequence"/>
</dbReference>
<proteinExistence type="predicted"/>
<organism evidence="1 2">
    <name type="scientific">Mesonia phycicola</name>
    <dbReference type="NCBI Taxonomy" id="579105"/>
    <lineage>
        <taxon>Bacteria</taxon>
        <taxon>Pseudomonadati</taxon>
        <taxon>Bacteroidota</taxon>
        <taxon>Flavobacteriia</taxon>
        <taxon>Flavobacteriales</taxon>
        <taxon>Flavobacteriaceae</taxon>
        <taxon>Mesonia</taxon>
    </lineage>
</organism>
<protein>
    <submittedName>
        <fullName evidence="1">Uncharacterized protein</fullName>
    </submittedName>
</protein>
<reference evidence="1 2" key="1">
    <citation type="submission" date="2016-11" db="EMBL/GenBank/DDBJ databases">
        <authorList>
            <person name="Jaros S."/>
            <person name="Januszkiewicz K."/>
            <person name="Wedrychowicz H."/>
        </authorList>
    </citation>
    <scope>NUCLEOTIDE SEQUENCE [LARGE SCALE GENOMIC DNA]</scope>
    <source>
        <strain evidence="1 2">DSM 21425</strain>
    </source>
</reference>
<dbReference type="AlphaFoldDB" id="A0A1M6HWE9"/>
<name>A0A1M6HWE9_9FLAO</name>
<sequence length="234" mass="27096">MKYIIIGVIAIVIILILFNQFVGKKENNPISQNTNSFKTKENTAEQEKPTLGTLKKIKSEDYDRFILTKSTTESYILKGIKEYGKLSGNEEFKIYNFGIAEYGDWKIIKVDQSISFYVYHNLVGWLSGYEENTAIPELSIGFSKNKTETETQEDYLFFLDPENEYGDTQIGTFRNGKSFSIYLPEAYEEYGNLTIKKEIQVSMKENVDYISEQGFNISDIKSLKYTEHKIKMNE</sequence>
<accession>A0A1M6HWE9</accession>